<dbReference type="PROSITE" id="PS51900">
    <property type="entry name" value="CB"/>
    <property type="match status" value="1"/>
</dbReference>
<dbReference type="InterPro" id="IPR002104">
    <property type="entry name" value="Integrase_catalytic"/>
</dbReference>
<dbReference type="AlphaFoldDB" id="A0A087E208"/>
<dbReference type="InterPro" id="IPR050090">
    <property type="entry name" value="Tyrosine_recombinase_XerCD"/>
</dbReference>
<dbReference type="PANTHER" id="PTHR30349">
    <property type="entry name" value="PHAGE INTEGRASE-RELATED"/>
    <property type="match status" value="1"/>
</dbReference>
<keyword evidence="2 4" id="KW-0238">DNA-binding</keyword>
<feature type="domain" description="Tyr recombinase" evidence="5">
    <location>
        <begin position="114"/>
        <end position="278"/>
    </location>
</feature>
<gene>
    <name evidence="7" type="ORF">BISU_1823</name>
</gene>
<evidence type="ECO:0000256" key="1">
    <source>
        <dbReference type="ARBA" id="ARBA00008857"/>
    </source>
</evidence>
<dbReference type="eggNOG" id="COG4974">
    <property type="taxonomic scope" value="Bacteria"/>
</dbReference>
<dbReference type="CDD" id="cd00397">
    <property type="entry name" value="DNA_BRE_C"/>
    <property type="match status" value="1"/>
</dbReference>
<keyword evidence="8" id="KW-1185">Reference proteome</keyword>
<dbReference type="GO" id="GO:0006310">
    <property type="term" value="P:DNA recombination"/>
    <property type="evidence" value="ECO:0007669"/>
    <property type="project" value="UniProtKB-KW"/>
</dbReference>
<comment type="similarity">
    <text evidence="1">Belongs to the 'phage' integrase family.</text>
</comment>
<evidence type="ECO:0000259" key="6">
    <source>
        <dbReference type="PROSITE" id="PS51900"/>
    </source>
</evidence>
<dbReference type="InterPro" id="IPR013762">
    <property type="entry name" value="Integrase-like_cat_sf"/>
</dbReference>
<protein>
    <submittedName>
        <fullName evidence="7">Integrase</fullName>
    </submittedName>
</protein>
<evidence type="ECO:0000313" key="8">
    <source>
        <dbReference type="Proteomes" id="UP000029055"/>
    </source>
</evidence>
<dbReference type="GO" id="GO:0015074">
    <property type="term" value="P:DNA integration"/>
    <property type="evidence" value="ECO:0007669"/>
    <property type="project" value="InterPro"/>
</dbReference>
<name>A0A087E208_9BIFI</name>
<accession>A0A087E208</accession>
<dbReference type="PROSITE" id="PS51898">
    <property type="entry name" value="TYR_RECOMBINASE"/>
    <property type="match status" value="1"/>
</dbReference>
<evidence type="ECO:0000313" key="7">
    <source>
        <dbReference type="EMBL" id="KFJ01809.1"/>
    </source>
</evidence>
<dbReference type="STRING" id="77635.BISU_1823"/>
<dbReference type="PANTHER" id="PTHR30349:SF64">
    <property type="entry name" value="PROPHAGE INTEGRASE INTD-RELATED"/>
    <property type="match status" value="1"/>
</dbReference>
<proteinExistence type="inferred from homology"/>
<dbReference type="Gene3D" id="1.10.443.10">
    <property type="entry name" value="Intergrase catalytic core"/>
    <property type="match status" value="1"/>
</dbReference>
<dbReference type="Pfam" id="PF00589">
    <property type="entry name" value="Phage_integrase"/>
    <property type="match status" value="1"/>
</dbReference>
<dbReference type="RefSeq" id="WP_024464556.1">
    <property type="nucleotide sequence ID" value="NZ_CP062939.1"/>
</dbReference>
<dbReference type="OrthoDB" id="1822491at2"/>
<dbReference type="GO" id="GO:0003677">
    <property type="term" value="F:DNA binding"/>
    <property type="evidence" value="ECO:0007669"/>
    <property type="project" value="UniProtKB-UniRule"/>
</dbReference>
<dbReference type="Proteomes" id="UP000029055">
    <property type="component" value="Unassembled WGS sequence"/>
</dbReference>
<organism evidence="7 8">
    <name type="scientific">Bifidobacterium subtile</name>
    <dbReference type="NCBI Taxonomy" id="77635"/>
    <lineage>
        <taxon>Bacteria</taxon>
        <taxon>Bacillati</taxon>
        <taxon>Actinomycetota</taxon>
        <taxon>Actinomycetes</taxon>
        <taxon>Bifidobacteriales</taxon>
        <taxon>Bifidobacteriaceae</taxon>
        <taxon>Bifidobacterium</taxon>
    </lineage>
</organism>
<dbReference type="EMBL" id="JGZR01000009">
    <property type="protein sequence ID" value="KFJ01809.1"/>
    <property type="molecule type" value="Genomic_DNA"/>
</dbReference>
<feature type="domain" description="Core-binding (CB)" evidence="6">
    <location>
        <begin position="17"/>
        <end position="95"/>
    </location>
</feature>
<dbReference type="InterPro" id="IPR010998">
    <property type="entry name" value="Integrase_recombinase_N"/>
</dbReference>
<dbReference type="InterPro" id="IPR011010">
    <property type="entry name" value="DNA_brk_join_enz"/>
</dbReference>
<dbReference type="Gene3D" id="1.10.150.130">
    <property type="match status" value="1"/>
</dbReference>
<dbReference type="InterPro" id="IPR044068">
    <property type="entry name" value="CB"/>
</dbReference>
<evidence type="ECO:0000256" key="2">
    <source>
        <dbReference type="ARBA" id="ARBA00023125"/>
    </source>
</evidence>
<evidence type="ECO:0000256" key="4">
    <source>
        <dbReference type="PROSITE-ProRule" id="PRU01248"/>
    </source>
</evidence>
<evidence type="ECO:0000259" key="5">
    <source>
        <dbReference type="PROSITE" id="PS51898"/>
    </source>
</evidence>
<keyword evidence="3" id="KW-0233">DNA recombination</keyword>
<dbReference type="SUPFAM" id="SSF56349">
    <property type="entry name" value="DNA breaking-rejoining enzymes"/>
    <property type="match status" value="1"/>
</dbReference>
<comment type="caution">
    <text evidence="7">The sequence shown here is derived from an EMBL/GenBank/DDBJ whole genome shotgun (WGS) entry which is preliminary data.</text>
</comment>
<evidence type="ECO:0000256" key="3">
    <source>
        <dbReference type="ARBA" id="ARBA00023172"/>
    </source>
</evidence>
<reference evidence="7 8" key="1">
    <citation type="submission" date="2014-03" db="EMBL/GenBank/DDBJ databases">
        <title>Genomics of Bifidobacteria.</title>
        <authorList>
            <person name="Ventura M."/>
            <person name="Milani C."/>
            <person name="Lugli G.A."/>
        </authorList>
    </citation>
    <scope>NUCLEOTIDE SEQUENCE [LARGE SCALE GENOMIC DNA]</scope>
    <source>
        <strain evidence="7 8">LMG 11597</strain>
    </source>
</reference>
<sequence>MIIWNTRYTIAHVGPEASWQKAIDSWIEYLKGLGHTPETIRTRWYQITRFSRIVGIPAENVIADDLISYLAAAELGPEARRSLVSCIRSFYKWAVTHSLACVDPTKDIPTIAVPEPSGLICPENAIEKALASPDEDTVLAVMLGAYCGLRRQEMTLVNLRDDISDDDYGMTLLIHGKGRKNRTMPVPKTLAAKMAQRPKGFLFPGRIDGHVGVDYVAKRIKLATGYPPHSLRRRFATISYYRSGCNLLLVSRMLGHSNVTTTMRYIGLQQEQMRNTVEAATRIGLPELDGRKNETAATMFSIG</sequence>